<dbReference type="eggNOG" id="ENOG502S1MX">
    <property type="taxonomic scope" value="Eukaryota"/>
</dbReference>
<evidence type="ECO:0000313" key="2">
    <source>
        <dbReference type="EMBL" id="EEB20473.1"/>
    </source>
</evidence>
<reference evidence="2" key="2">
    <citation type="submission" date="2007-04" db="EMBL/GenBank/DDBJ databases">
        <title>The genome of the human body louse.</title>
        <authorList>
            <consortium name="The Human Body Louse Genome Consortium"/>
            <person name="Kirkness E."/>
            <person name="Walenz B."/>
            <person name="Hass B."/>
            <person name="Bruggner R."/>
            <person name="Strausberg R."/>
        </authorList>
    </citation>
    <scope>NUCLEOTIDE SEQUENCE</scope>
    <source>
        <strain evidence="2">USDA</strain>
    </source>
</reference>
<dbReference type="EMBL" id="DS235886">
    <property type="protein sequence ID" value="EEB20473.1"/>
    <property type="molecule type" value="Genomic_DNA"/>
</dbReference>
<proteinExistence type="predicted"/>
<evidence type="ECO:0000313" key="3">
    <source>
        <dbReference type="EnsemblMetazoa" id="PHUM617100-PA"/>
    </source>
</evidence>
<evidence type="ECO:0000256" key="1">
    <source>
        <dbReference type="SAM" id="MobiDB-lite"/>
    </source>
</evidence>
<dbReference type="VEuPathDB" id="VectorBase:PHUM617100"/>
<dbReference type="CTD" id="8239872"/>
<dbReference type="KEGG" id="phu:Phum_PHUM617100"/>
<dbReference type="PANTHER" id="PTHR37687:SF1">
    <property type="entry name" value="AGAP006772-PA"/>
    <property type="match status" value="1"/>
</dbReference>
<dbReference type="GeneID" id="8239872"/>
<dbReference type="EnsemblMetazoa" id="PHUM617100-RA">
    <property type="protein sequence ID" value="PHUM617100-PA"/>
    <property type="gene ID" value="PHUM617100"/>
</dbReference>
<reference evidence="3" key="3">
    <citation type="submission" date="2021-02" db="UniProtKB">
        <authorList>
            <consortium name="EnsemblMetazoa"/>
        </authorList>
    </citation>
    <scope>IDENTIFICATION</scope>
    <source>
        <strain evidence="3">USDA</strain>
    </source>
</reference>
<evidence type="ECO:0000313" key="4">
    <source>
        <dbReference type="Proteomes" id="UP000009046"/>
    </source>
</evidence>
<dbReference type="InParanoid" id="E0W4B7"/>
<accession>E0W4B7</accession>
<dbReference type="Proteomes" id="UP000009046">
    <property type="component" value="Unassembled WGS sequence"/>
</dbReference>
<organism>
    <name type="scientific">Pediculus humanus subsp. corporis</name>
    <name type="common">Body louse</name>
    <dbReference type="NCBI Taxonomy" id="121224"/>
    <lineage>
        <taxon>Eukaryota</taxon>
        <taxon>Metazoa</taxon>
        <taxon>Ecdysozoa</taxon>
        <taxon>Arthropoda</taxon>
        <taxon>Hexapoda</taxon>
        <taxon>Insecta</taxon>
        <taxon>Pterygota</taxon>
        <taxon>Neoptera</taxon>
        <taxon>Paraneoptera</taxon>
        <taxon>Psocodea</taxon>
        <taxon>Troctomorpha</taxon>
        <taxon>Phthiraptera</taxon>
        <taxon>Anoplura</taxon>
        <taxon>Pediculidae</taxon>
        <taxon>Pediculus</taxon>
    </lineage>
</organism>
<protein>
    <submittedName>
        <fullName evidence="2 3">Uncharacterized protein</fullName>
    </submittedName>
</protein>
<keyword evidence="4" id="KW-1185">Reference proteome</keyword>
<dbReference type="RefSeq" id="XP_002433211.1">
    <property type="nucleotide sequence ID" value="XM_002433166.1"/>
</dbReference>
<dbReference type="AlphaFoldDB" id="E0W4B7"/>
<dbReference type="PANTHER" id="PTHR37687">
    <property type="entry name" value="AGAP006772-PA"/>
    <property type="match status" value="1"/>
</dbReference>
<reference evidence="2" key="1">
    <citation type="submission" date="2007-04" db="EMBL/GenBank/DDBJ databases">
        <title>Annotation of Pediculus humanus corporis strain USDA.</title>
        <authorList>
            <person name="Kirkness E."/>
            <person name="Hannick L."/>
            <person name="Hass B."/>
            <person name="Bruggner R."/>
            <person name="Lawson D."/>
            <person name="Bidwell S."/>
            <person name="Joardar V."/>
            <person name="Caler E."/>
            <person name="Walenz B."/>
            <person name="Inman J."/>
            <person name="Schobel S."/>
            <person name="Galinsky K."/>
            <person name="Amedeo P."/>
            <person name="Strausberg R."/>
        </authorList>
    </citation>
    <scope>NUCLEOTIDE SEQUENCE</scope>
    <source>
        <strain evidence="2">USDA</strain>
    </source>
</reference>
<dbReference type="HOGENOM" id="CLU_347931_0_0_1"/>
<sequence>MLICDELEDDNLEKALEAIERRQKNLQLQESEYYGQPENIGYGFQKTLGFFDSGPATEIGSFNIDPKNENEFQSLIYNYQKENDDDDDGKNHKSIFRERMPNYRKNYMLNEKNDEEDYDAPTTSSIEYLQMLKNLWSKYRQSRDDEFSLENLTDDQLKEMLSSLYDRDLSDDQRYVNDFDNIKLKQIESVPLRYRKNYRVFESLKDRRKRYPVVGEEIYNKKNLRNQHMNPYENPSKILNYPYSLKYVYPDLNRDIVESMKEAGLEVLGGDEKDRNVIKILNNAINHPKYYEEEEAPYWSSDEQNSYEDGVWLPGPVYSDDWYDNPERNEKRIEGTVKHFKPHNGIHLNSKRFPVKRSPSVRVRKEVQNEKVSKELKGIFGTSTVPPKKGSEKKPTEIVKKQNQTVALTGKKKESKKVIRSADRYDKERVLPVRQNEEISNIFETDKRTIDKKSIDWSQYFGIDKRSKQNWLQNDYLKRAESHFLTPKNKRLSLDRSKSNFLNEYQQSQYEMPFDTRRFNKKGNGYGSDIGNNIDNVENKIVDIEEKIIDDALKYTGSQMEVNSEDLNKVKSKVIQHLEAAYSLEKMKNALEEFKNLIKPSGKDHGNGNNFKKTGTEAPKVEAQTTVQTVKENSNIEKPLSDKKSTPENNKGISGKNDGIKDIFNRDTPSENLEFLNDPPYYNRDYNNEECPVLDHILRNCLRIEGTNGKFTELLVPLCSLQQVCYFCGAEIGFTKLSMCDAMYMTEVQNVCQDNGECLMNARDNLMGLRNMYEQDFIKSSRRLTFGSCLSNPCIQRYFLNSPGAIYPMEA</sequence>
<name>E0W4B7_PEDHC</name>
<gene>
    <name evidence="3" type="primary">8239872</name>
    <name evidence="2" type="ORF">Phum_PHUM617100</name>
</gene>
<dbReference type="EMBL" id="AAZO01007547">
    <property type="status" value="NOT_ANNOTATED_CDS"/>
    <property type="molecule type" value="Genomic_DNA"/>
</dbReference>
<dbReference type="InterPro" id="IPR038875">
    <property type="entry name" value="PLA2_conodipine-like"/>
</dbReference>
<dbReference type="OrthoDB" id="6138985at2759"/>
<feature type="region of interest" description="Disordered" evidence="1">
    <location>
        <begin position="631"/>
        <end position="663"/>
    </location>
</feature>